<evidence type="ECO:0000256" key="9">
    <source>
        <dbReference type="ARBA" id="ARBA00023180"/>
    </source>
</evidence>
<organism evidence="14">
    <name type="scientific">Metarhizium acridum (strain CQMa 102)</name>
    <dbReference type="NCBI Taxonomy" id="655827"/>
    <lineage>
        <taxon>Eukaryota</taxon>
        <taxon>Fungi</taxon>
        <taxon>Dikarya</taxon>
        <taxon>Ascomycota</taxon>
        <taxon>Pezizomycotina</taxon>
        <taxon>Sordariomycetes</taxon>
        <taxon>Hypocreomycetidae</taxon>
        <taxon>Hypocreales</taxon>
        <taxon>Clavicipitaceae</taxon>
        <taxon>Metarhizium</taxon>
    </lineage>
</organism>
<keyword evidence="8 10" id="KW-0472">Membrane</keyword>
<dbReference type="InterPro" id="IPR003593">
    <property type="entry name" value="AAA+_ATPase"/>
</dbReference>
<dbReference type="GO" id="GO:0005524">
    <property type="term" value="F:ATP binding"/>
    <property type="evidence" value="ECO:0007669"/>
    <property type="project" value="UniProtKB-KW"/>
</dbReference>
<evidence type="ECO:0000256" key="2">
    <source>
        <dbReference type="ARBA" id="ARBA00022448"/>
    </source>
</evidence>
<feature type="transmembrane region" description="Helical" evidence="10">
    <location>
        <begin position="1071"/>
        <end position="1099"/>
    </location>
</feature>
<dbReference type="HOGENOM" id="CLU_000604_27_5_1"/>
<dbReference type="InterPro" id="IPR036640">
    <property type="entry name" value="ABC1_TM_sf"/>
</dbReference>
<dbReference type="InterPro" id="IPR011527">
    <property type="entry name" value="ABC1_TM_dom"/>
</dbReference>
<dbReference type="FunFam" id="3.40.50.300:FF:000838">
    <property type="entry name" value="ABC multidrug transporter (Eurofung)"/>
    <property type="match status" value="1"/>
</dbReference>
<feature type="transmembrane region" description="Helical" evidence="10">
    <location>
        <begin position="129"/>
        <end position="148"/>
    </location>
</feature>
<dbReference type="EMBL" id="GL698485">
    <property type="protein sequence ID" value="EFY90994.1"/>
    <property type="molecule type" value="Genomic_DNA"/>
</dbReference>
<keyword evidence="6" id="KW-0067">ATP-binding</keyword>
<feature type="domain" description="ABC transporter" evidence="11">
    <location>
        <begin position="1176"/>
        <end position="1408"/>
    </location>
</feature>
<dbReference type="Proteomes" id="UP000002499">
    <property type="component" value="Unassembled WGS sequence"/>
</dbReference>
<dbReference type="CDD" id="cd18579">
    <property type="entry name" value="ABC_6TM_ABCC_D1"/>
    <property type="match status" value="1"/>
</dbReference>
<evidence type="ECO:0000256" key="7">
    <source>
        <dbReference type="ARBA" id="ARBA00022989"/>
    </source>
</evidence>
<dbReference type="Pfam" id="PF00664">
    <property type="entry name" value="ABC_membrane"/>
    <property type="match status" value="1"/>
</dbReference>
<evidence type="ECO:0000256" key="1">
    <source>
        <dbReference type="ARBA" id="ARBA00004651"/>
    </source>
</evidence>
<evidence type="ECO:0000256" key="3">
    <source>
        <dbReference type="ARBA" id="ARBA00022475"/>
    </source>
</evidence>
<dbReference type="PROSITE" id="PS00211">
    <property type="entry name" value="ABC_TRANSPORTER_1"/>
    <property type="match status" value="2"/>
</dbReference>
<dbReference type="InterPro" id="IPR003439">
    <property type="entry name" value="ABC_transporter-like_ATP-bd"/>
</dbReference>
<dbReference type="FunFam" id="1.20.1560.10:FF:000066">
    <property type="entry name" value="ABC multidrug transporter (Eurofung)"/>
    <property type="match status" value="1"/>
</dbReference>
<feature type="transmembrane region" description="Helical" evidence="10">
    <location>
        <begin position="187"/>
        <end position="206"/>
    </location>
</feature>
<keyword evidence="4 10" id="KW-0812">Transmembrane</keyword>
<dbReference type="eggNOG" id="KOG0054">
    <property type="taxonomic scope" value="Eukaryota"/>
</dbReference>
<evidence type="ECO:0000256" key="6">
    <source>
        <dbReference type="ARBA" id="ARBA00022840"/>
    </source>
</evidence>
<feature type="transmembrane region" description="Helical" evidence="10">
    <location>
        <begin position="160"/>
        <end position="181"/>
    </location>
</feature>
<dbReference type="InterPro" id="IPR027417">
    <property type="entry name" value="P-loop_NTPase"/>
</dbReference>
<sequence>MASLVFRRLLGRSVSESCSIAVENDFGPVVEGCLDNFDFTLLFEEAILSITPMGVTILLLLHRLLHLHKQPQKVYAGGLLQKAKLVIPTLNCLAAMKTPSLAVAFAVLTTVQIALVAIAALPGTPTTKASLACAVVNLLGTAVLWVSSHLEHVRSVRPSLILNAYFFFSLLFDIVRTRTLWAISRNAAFASGFCVSIGLKIVCLVLEAVEKRSILLPEYAKYPSEATASFFNRNFFLWLCPTLIRGFSRELVVTELEANDRALDPNTHQSKLQALWHKWKRWNKKMSHSLLVTYAVHFRWKLAAAVIPRLCLIGFKFAQPFLVQSAVVYLSDLNGEHSRNSGYGLIAAYVIVYIGIAIFDHTLKLSTSSLNESQAVTLMSSDIERIGTGLRNVHEIWACIIEIALAMWLLQGQLGISIIATGLVTLFCTGGAVWVAKSAGDRQSVWLEAIQRRVHATANMLGSMRGVKMSGLTNDLSANIRKLRLEEISSSYEFRRLLVRVVNLSFMSTAMTPVITFLVFSILAKVNNSQTLTPEILFPALTLFELLASPVSVLIETLGGVMSAVGSFQRIGEYLAKEVQVDSRNNVTYDKHESFGLEMPPIIPRSIISTGRRELENCIEVVKLSVGFGNAEAPVLKELNFEIKTSQIAMIIGPVGCGKSTLIHALLGEIPKTSGSIHIAFQEAAYCSQTAWITNGTVRQNILGELEMDEAWYNTVIHVCALDTDLQQFHGSDLSMVGSKGVRLSGGQQMRLALARALYSRKTVIFLDDIFSGLDSTTEEKIFARLFSHDGLFRKQRTTVIMATNAGELLGHRSNVKTHLLNQSCLVHRLSVADHIIALSSDGRMLEQGSFEQLHATGAYTRALPPSKRKTASAGSHMTTQINTELSSAIAPEVPKGMQRRIGDGTVYNYYIATFGWYKWSILMFFAACYGLLTVFPLLNAPMSFFAKTDTGVTLNRFSQDLELIDMELPLSVINTVIIFAVIIAQSVLISVTGRYVAAVLPLCVGIVYAVQKYYLRTSRQLRLLDIEAKSPLFSHFLEALAGLATIRAFGWQNGYLEESKRILELSQRPYYMLFCVQRWLGLVLDLIVTGIAVVLVSIGVEAKGVVDTGLMGLALVNIVSFSTNLKFLVTNWTLLETSIGAISRVRSFEQGTESENNDEGRQGQPPSDWPSVGAITFEGVTARFDQSLEKNVLRDVCLRIEGGQRIGICGRSGSGKSSLVSTLFRLLDPHAGRITIDSIDISTLARHEVRSRLIAIPQEPYLLTGTIRVNVDPFGRASDEEIIRVLETVGLWKLVQEKGGLDAMMTEGLFSHGQRQLVCLARAMTRESCVLVMDEASSSLDVKMDALFQQVIRSEFAKHTIIAVAHRLDTVVDFDYVAVLDEGVVVEFDAPEELLKRPSAFRELYEAQKGEMMKEDEEVSDSTTANEKWGWMWE</sequence>
<feature type="transmembrane region" description="Helical" evidence="10">
    <location>
        <begin position="342"/>
        <end position="359"/>
    </location>
</feature>
<feature type="transmembrane region" description="Helical" evidence="10">
    <location>
        <begin position="996"/>
        <end position="1012"/>
    </location>
</feature>
<evidence type="ECO:0000259" key="12">
    <source>
        <dbReference type="PROSITE" id="PS50929"/>
    </source>
</evidence>
<dbReference type="FunFam" id="1.20.1560.10:FF:000055">
    <property type="entry name" value="ABC multidrug transporter (Eurofung)"/>
    <property type="match status" value="1"/>
</dbReference>
<dbReference type="Gene3D" id="1.20.1560.10">
    <property type="entry name" value="ABC transporter type 1, transmembrane domain"/>
    <property type="match status" value="2"/>
</dbReference>
<dbReference type="InParanoid" id="E9DZ32"/>
<feature type="transmembrane region" description="Helical" evidence="10">
    <location>
        <begin position="969"/>
        <end position="989"/>
    </location>
</feature>
<feature type="transmembrane region" description="Helical" evidence="10">
    <location>
        <begin position="920"/>
        <end position="939"/>
    </location>
</feature>
<dbReference type="Gene3D" id="3.40.50.300">
    <property type="entry name" value="P-loop containing nucleotide triphosphate hydrolases"/>
    <property type="match status" value="2"/>
</dbReference>
<feature type="domain" description="ABC transmembrane type-1" evidence="12">
    <location>
        <begin position="938"/>
        <end position="1138"/>
    </location>
</feature>
<keyword evidence="14" id="KW-1185">Reference proteome</keyword>
<proteinExistence type="predicted"/>
<dbReference type="SMART" id="SM00382">
    <property type="entry name" value="AAA"/>
    <property type="match status" value="2"/>
</dbReference>
<evidence type="ECO:0000313" key="13">
    <source>
        <dbReference type="EMBL" id="EFY90994.1"/>
    </source>
</evidence>
<dbReference type="PROSITE" id="PS50929">
    <property type="entry name" value="ABC_TM1F"/>
    <property type="match status" value="2"/>
</dbReference>
<keyword evidence="5" id="KW-0547">Nucleotide-binding</keyword>
<dbReference type="CDD" id="cd18580">
    <property type="entry name" value="ABC_6TM_ABCC_D2"/>
    <property type="match status" value="1"/>
</dbReference>
<dbReference type="SUPFAM" id="SSF90123">
    <property type="entry name" value="ABC transporter transmembrane region"/>
    <property type="match status" value="2"/>
</dbReference>
<dbReference type="PANTHER" id="PTHR24223">
    <property type="entry name" value="ATP-BINDING CASSETTE SUB-FAMILY C"/>
    <property type="match status" value="1"/>
</dbReference>
<feature type="domain" description="ABC transmembrane type-1" evidence="12">
    <location>
        <begin position="346"/>
        <end position="563"/>
    </location>
</feature>
<evidence type="ECO:0000256" key="5">
    <source>
        <dbReference type="ARBA" id="ARBA00022741"/>
    </source>
</evidence>
<dbReference type="PROSITE" id="PS50893">
    <property type="entry name" value="ABC_TRANSPORTER_2"/>
    <property type="match status" value="2"/>
</dbReference>
<evidence type="ECO:0000259" key="11">
    <source>
        <dbReference type="PROSITE" id="PS50893"/>
    </source>
</evidence>
<keyword evidence="3" id="KW-1003">Cell membrane</keyword>
<accession>E9DZ32</accession>
<dbReference type="GO" id="GO:0005886">
    <property type="term" value="C:plasma membrane"/>
    <property type="evidence" value="ECO:0007669"/>
    <property type="project" value="UniProtKB-SubCell"/>
</dbReference>
<dbReference type="OrthoDB" id="6500128at2759"/>
<feature type="domain" description="ABC transporter" evidence="11">
    <location>
        <begin position="619"/>
        <end position="867"/>
    </location>
</feature>
<dbReference type="GO" id="GO:0016887">
    <property type="term" value="F:ATP hydrolysis activity"/>
    <property type="evidence" value="ECO:0007669"/>
    <property type="project" value="InterPro"/>
</dbReference>
<feature type="transmembrane region" description="Helical" evidence="10">
    <location>
        <begin position="501"/>
        <end position="524"/>
    </location>
</feature>
<feature type="transmembrane region" description="Helical" evidence="10">
    <location>
        <begin position="416"/>
        <end position="436"/>
    </location>
</feature>
<dbReference type="SUPFAM" id="SSF52540">
    <property type="entry name" value="P-loop containing nucleoside triphosphate hydrolases"/>
    <property type="match status" value="2"/>
</dbReference>
<dbReference type="Pfam" id="PF00005">
    <property type="entry name" value="ABC_tran"/>
    <property type="match status" value="2"/>
</dbReference>
<feature type="transmembrane region" description="Helical" evidence="10">
    <location>
        <begin position="46"/>
        <end position="65"/>
    </location>
</feature>
<dbReference type="InterPro" id="IPR017871">
    <property type="entry name" value="ABC_transporter-like_CS"/>
</dbReference>
<dbReference type="GO" id="GO:0140359">
    <property type="term" value="F:ABC-type transporter activity"/>
    <property type="evidence" value="ECO:0007669"/>
    <property type="project" value="InterPro"/>
</dbReference>
<dbReference type="InterPro" id="IPR050173">
    <property type="entry name" value="ABC_transporter_C-like"/>
</dbReference>
<dbReference type="InterPro" id="IPR044726">
    <property type="entry name" value="ABCC_6TM_D2"/>
</dbReference>
<keyword evidence="9" id="KW-0325">Glycoprotein</keyword>
<feature type="transmembrane region" description="Helical" evidence="10">
    <location>
        <begin position="1032"/>
        <end position="1050"/>
    </location>
</feature>
<dbReference type="InterPro" id="IPR044746">
    <property type="entry name" value="ABCC_6TM_D1"/>
</dbReference>
<evidence type="ECO:0000313" key="14">
    <source>
        <dbReference type="Proteomes" id="UP000002499"/>
    </source>
</evidence>
<keyword evidence="7 10" id="KW-1133">Transmembrane helix</keyword>
<evidence type="ECO:0000256" key="8">
    <source>
        <dbReference type="ARBA" id="ARBA00023136"/>
    </source>
</evidence>
<reference evidence="13 14" key="1">
    <citation type="journal article" date="2011" name="PLoS Genet.">
        <title>Genome sequencing and comparative transcriptomics of the model entomopathogenic fungi Metarhizium anisopliae and M. acridum.</title>
        <authorList>
            <person name="Gao Q."/>
            <person name="Jin K."/>
            <person name="Ying S.H."/>
            <person name="Zhang Y."/>
            <person name="Xiao G."/>
            <person name="Shang Y."/>
            <person name="Duan Z."/>
            <person name="Hu X."/>
            <person name="Xie X.Q."/>
            <person name="Zhou G."/>
            <person name="Peng G."/>
            <person name="Luo Z."/>
            <person name="Huang W."/>
            <person name="Wang B."/>
            <person name="Fang W."/>
            <person name="Wang S."/>
            <person name="Zhong Y."/>
            <person name="Ma L.J."/>
            <person name="St Leger R.J."/>
            <person name="Zhao G.P."/>
            <person name="Pei Y."/>
            <person name="Feng M.G."/>
            <person name="Xia Y."/>
            <person name="Wang C."/>
        </authorList>
    </citation>
    <scope>NUCLEOTIDE SEQUENCE [LARGE SCALE GENOMIC DNA]</scope>
    <source>
        <strain evidence="13 14">CQMa 102</strain>
    </source>
</reference>
<evidence type="ECO:0000256" key="10">
    <source>
        <dbReference type="SAM" id="Phobius"/>
    </source>
</evidence>
<feature type="transmembrane region" description="Helical" evidence="10">
    <location>
        <begin position="101"/>
        <end position="123"/>
    </location>
</feature>
<keyword evidence="2" id="KW-0813">Transport</keyword>
<gene>
    <name evidence="13" type="ORF">MAC_02880</name>
</gene>
<dbReference type="CDD" id="cd03244">
    <property type="entry name" value="ABCC_MRP_domain2"/>
    <property type="match status" value="1"/>
</dbReference>
<dbReference type="PANTHER" id="PTHR24223:SF399">
    <property type="entry name" value="ABC TRANSPORTER ATNG"/>
    <property type="match status" value="1"/>
</dbReference>
<comment type="subcellular location">
    <subcellularLocation>
        <location evidence="1">Cell membrane</location>
        <topology evidence="1">Multi-pass membrane protein</topology>
    </subcellularLocation>
</comment>
<evidence type="ECO:0000256" key="4">
    <source>
        <dbReference type="ARBA" id="ARBA00022692"/>
    </source>
</evidence>
<protein>
    <submittedName>
        <fullName evidence="13">Multidrug resistance protein MDR, putative</fullName>
    </submittedName>
</protein>
<name>E9DZ32_METAQ</name>